<dbReference type="Gene3D" id="3.40.640.10">
    <property type="entry name" value="Type I PLP-dependent aspartate aminotransferase-like (Major domain)"/>
    <property type="match status" value="1"/>
</dbReference>
<proteinExistence type="inferred from homology"/>
<dbReference type="PANTHER" id="PTHR45677">
    <property type="entry name" value="GLUTAMATE DECARBOXYLASE-RELATED"/>
    <property type="match status" value="1"/>
</dbReference>
<dbReference type="InterPro" id="IPR021115">
    <property type="entry name" value="Pyridoxal-P_BS"/>
</dbReference>
<dbReference type="FunFam" id="3.90.1150.170:FF:000003">
    <property type="entry name" value="Glutamate decarboxylase 1"/>
    <property type="match status" value="1"/>
</dbReference>
<dbReference type="SUPFAM" id="SSF53383">
    <property type="entry name" value="PLP-dependent transferases"/>
    <property type="match status" value="1"/>
</dbReference>
<feature type="modified residue" description="N6-(pyridoxal phosphate)lysine" evidence="13">
    <location>
        <position position="727"/>
    </location>
</feature>
<evidence type="ECO:0000256" key="14">
    <source>
        <dbReference type="SAM" id="MobiDB-lite"/>
    </source>
</evidence>
<gene>
    <name evidence="15" type="ORF">JEQ12_009532</name>
</gene>
<dbReference type="PROSITE" id="PS00392">
    <property type="entry name" value="DDC_GAD_HDC_YDC"/>
    <property type="match status" value="1"/>
</dbReference>
<sequence length="916" mass="103537">MLRSAEVLVTQGSVQDEILDSYRVTGGPFSGEMSKNVVIAEQEKNNEHCPEDINDKLSESTDDDGEDTSDEDKEEDSNPKKDTHAPLELMTEFLRAEMGHDYHLAKKLCQMILIYEPENPEAKEFFSLIEEMLLMEKAQNLEEDDDESEEDNSEREGESTEDPSEESSDECEDGSKGSLTFPEAEKTRHQLCTQEKDRKKELPSARPAEDPGQQRPRDDRADGVFDPFFVRNLLERGSGPQYYQPAPHNVRHLVRRGPWMHQETGAEDLRVQGSGLPWLGTSTAPQYLSLALRAPRWGSSDRSARPVCREGGVKGFEGGIQKVGEEVREKMQPPSSHLSVELYYRGVVFLTKIETELEEMREGTEAGMGGGFLQRTNSLEEKSRLVSAFKERQSSKNLLSCENSDKDGRFRRTETDFSNLFARDLLPAKNGEEQTVQFLLEVVDILLNYVRKTFDRSTKVLDFHHPHQLLEGMEGFNLELSDHPESLEQILVDCRDTLKYGVRTGHPRFFNQLSTGLDIIGLAGEWLTSTANTNMFTYEIAPVFVLMEQITLKKMREIVGWSSKDGDGIFSPGGAISNMYSIMAARFKYFPEVKTKGMAAVPKLVLFTSEHSHYSIKKAGAALGFGTDNVILIKCNERGKIIPADLETKILEAKQKGYVPLYVNATAGTTVYGAFDPIQEIADICEKYNLWLHVDAAWGGGLLMSQKHRHKLSGIERANSVTWNPHKMMGVLLQCSAILVKEKGILQGCNQMCAGYLFQPDKQYDVSYDTGDKAIQCGRHVDIFKFWLMWKAKGTVGFENQVNKCLELAEYLYAKIKNREEFEMVFDGEPEHTNVCFWYIPQSLRGVPDSPERREKLHRVAPKIKALMMESGTTMVGYQPQGDKANFFRMVISNPAATQSDIDFLIEEIERLGQDL</sequence>
<dbReference type="Gene3D" id="3.90.1150.170">
    <property type="match status" value="1"/>
</dbReference>
<keyword evidence="7 13" id="KW-0663">Pyridoxal phosphate</keyword>
<feature type="compositionally biased region" description="Basic and acidic residues" evidence="14">
    <location>
        <begin position="76"/>
        <end position="85"/>
    </location>
</feature>
<dbReference type="GO" id="GO:0004351">
    <property type="term" value="F:glutamate decarboxylase activity"/>
    <property type="evidence" value="ECO:0007669"/>
    <property type="project" value="UniProtKB-EC"/>
</dbReference>
<evidence type="ECO:0000313" key="15">
    <source>
        <dbReference type="EMBL" id="KAG5213746.1"/>
    </source>
</evidence>
<dbReference type="EC" id="4.1.1.15" evidence="4"/>
<evidence type="ECO:0000256" key="10">
    <source>
        <dbReference type="ARBA" id="ARBA00037700"/>
    </source>
</evidence>
<dbReference type="FunFam" id="3.40.640.10:FF:000016">
    <property type="entry name" value="Glutamate decarboxylase like 1"/>
    <property type="match status" value="1"/>
</dbReference>
<dbReference type="InterPro" id="IPR002129">
    <property type="entry name" value="PyrdxlP-dep_de-COase"/>
</dbReference>
<keyword evidence="8" id="KW-0530">Neurotransmitter biosynthesis</keyword>
<protein>
    <recommendedName>
        <fullName evidence="11">Glutamate decarboxylase 1</fullName>
        <ecNumber evidence="4">4.1.1.15</ecNumber>
    </recommendedName>
</protein>
<dbReference type="InterPro" id="IPR015424">
    <property type="entry name" value="PyrdxlP-dep_Trfase"/>
</dbReference>
<comment type="subunit">
    <text evidence="3">Homodimer.</text>
</comment>
<keyword evidence="9" id="KW-0456">Lyase</keyword>
<dbReference type="PANTHER" id="PTHR45677:SF5">
    <property type="entry name" value="GLUTAMATE DECARBOXYLASE 1"/>
    <property type="match status" value="1"/>
</dbReference>
<feature type="compositionally biased region" description="Basic and acidic residues" evidence="14">
    <location>
        <begin position="42"/>
        <end position="59"/>
    </location>
</feature>
<feature type="compositionally biased region" description="Acidic residues" evidence="14">
    <location>
        <begin position="60"/>
        <end position="75"/>
    </location>
</feature>
<comment type="similarity">
    <text evidence="2">Belongs to the group II decarboxylase family.</text>
</comment>
<evidence type="ECO:0000256" key="12">
    <source>
        <dbReference type="ARBA" id="ARBA00047724"/>
    </source>
</evidence>
<dbReference type="AlphaFoldDB" id="A0A836AB94"/>
<evidence type="ECO:0000256" key="5">
    <source>
        <dbReference type="ARBA" id="ARBA00022553"/>
    </source>
</evidence>
<feature type="region of interest" description="Disordered" evidence="14">
    <location>
        <begin position="141"/>
        <end position="223"/>
    </location>
</feature>
<feature type="compositionally biased region" description="Basic and acidic residues" evidence="14">
    <location>
        <begin position="183"/>
        <end position="209"/>
    </location>
</feature>
<dbReference type="InterPro" id="IPR015421">
    <property type="entry name" value="PyrdxlP-dep_Trfase_major"/>
</dbReference>
<evidence type="ECO:0000256" key="9">
    <source>
        <dbReference type="ARBA" id="ARBA00023239"/>
    </source>
</evidence>
<evidence type="ECO:0000256" key="3">
    <source>
        <dbReference type="ARBA" id="ARBA00011738"/>
    </source>
</evidence>
<dbReference type="EMBL" id="JAEMGP010000002">
    <property type="protein sequence ID" value="KAG5213746.1"/>
    <property type="molecule type" value="Genomic_DNA"/>
</dbReference>
<evidence type="ECO:0000256" key="6">
    <source>
        <dbReference type="ARBA" id="ARBA00022793"/>
    </source>
</evidence>
<dbReference type="GO" id="GO:0030170">
    <property type="term" value="F:pyridoxal phosphate binding"/>
    <property type="evidence" value="ECO:0007669"/>
    <property type="project" value="InterPro"/>
</dbReference>
<comment type="caution">
    <text evidence="15">The sequence shown here is derived from an EMBL/GenBank/DDBJ whole genome shotgun (WGS) entry which is preliminary data.</text>
</comment>
<dbReference type="GO" id="GO:0005737">
    <property type="term" value="C:cytoplasm"/>
    <property type="evidence" value="ECO:0007669"/>
    <property type="project" value="TreeGrafter"/>
</dbReference>
<evidence type="ECO:0000256" key="13">
    <source>
        <dbReference type="PIRSR" id="PIRSR602129-50"/>
    </source>
</evidence>
<dbReference type="Pfam" id="PF00282">
    <property type="entry name" value="Pyridoxal_deC"/>
    <property type="match status" value="1"/>
</dbReference>
<dbReference type="GO" id="GO:0009449">
    <property type="term" value="P:gamma-aminobutyric acid biosynthetic process"/>
    <property type="evidence" value="ECO:0007669"/>
    <property type="project" value="TreeGrafter"/>
</dbReference>
<dbReference type="CDD" id="cd06450">
    <property type="entry name" value="DOPA_deC_like"/>
    <property type="match status" value="1"/>
</dbReference>
<comment type="function">
    <text evidence="10">Catalyzes the synthesis of the inhibitory neurotransmitter gamma-aminobutyric acid (GABA) with pyridoxal 5'-phosphate as cofactor.</text>
</comment>
<evidence type="ECO:0000256" key="7">
    <source>
        <dbReference type="ARBA" id="ARBA00022898"/>
    </source>
</evidence>
<accession>A0A836AB94</accession>
<dbReference type="GO" id="GO:0048786">
    <property type="term" value="C:presynaptic active zone"/>
    <property type="evidence" value="ECO:0007669"/>
    <property type="project" value="TreeGrafter"/>
</dbReference>
<keyword evidence="6" id="KW-0210">Decarboxylase</keyword>
<evidence type="ECO:0000256" key="1">
    <source>
        <dbReference type="ARBA" id="ARBA00001933"/>
    </source>
</evidence>
<evidence type="ECO:0000256" key="4">
    <source>
        <dbReference type="ARBA" id="ARBA00012421"/>
    </source>
</evidence>
<organism evidence="15 16">
    <name type="scientific">Ovis aries</name>
    <name type="common">Sheep</name>
    <dbReference type="NCBI Taxonomy" id="9940"/>
    <lineage>
        <taxon>Eukaryota</taxon>
        <taxon>Metazoa</taxon>
        <taxon>Chordata</taxon>
        <taxon>Craniata</taxon>
        <taxon>Vertebrata</taxon>
        <taxon>Euteleostomi</taxon>
        <taxon>Mammalia</taxon>
        <taxon>Eutheria</taxon>
        <taxon>Laurasiatheria</taxon>
        <taxon>Artiodactyla</taxon>
        <taxon>Ruminantia</taxon>
        <taxon>Pecora</taxon>
        <taxon>Bovidae</taxon>
        <taxon>Caprinae</taxon>
        <taxon>Ovis</taxon>
    </lineage>
</organism>
<comment type="catalytic activity">
    <reaction evidence="12">
        <text>L-glutamate + H(+) = 4-aminobutanoate + CO2</text>
        <dbReference type="Rhea" id="RHEA:17785"/>
        <dbReference type="ChEBI" id="CHEBI:15378"/>
        <dbReference type="ChEBI" id="CHEBI:16526"/>
        <dbReference type="ChEBI" id="CHEBI:29985"/>
        <dbReference type="ChEBI" id="CHEBI:59888"/>
        <dbReference type="EC" id="4.1.1.15"/>
    </reaction>
    <physiologicalReaction direction="left-to-right" evidence="12">
        <dbReference type="Rhea" id="RHEA:17786"/>
    </physiologicalReaction>
</comment>
<feature type="compositionally biased region" description="Acidic residues" evidence="14">
    <location>
        <begin position="141"/>
        <end position="172"/>
    </location>
</feature>
<evidence type="ECO:0000256" key="8">
    <source>
        <dbReference type="ARBA" id="ARBA00022979"/>
    </source>
</evidence>
<reference evidence="15 16" key="1">
    <citation type="submission" date="2020-12" db="EMBL/GenBank/DDBJ databases">
        <title>De novo assembly of Tibetan sheep genome.</title>
        <authorList>
            <person name="Li X."/>
        </authorList>
    </citation>
    <scope>NUCLEOTIDE SEQUENCE [LARGE SCALE GENOMIC DNA]</scope>
    <source>
        <tissue evidence="15">Heart</tissue>
    </source>
</reference>
<evidence type="ECO:0000256" key="2">
    <source>
        <dbReference type="ARBA" id="ARBA00009533"/>
    </source>
</evidence>
<keyword evidence="5" id="KW-0597">Phosphoprotein</keyword>
<name>A0A836AB94_SHEEP</name>
<comment type="cofactor">
    <cofactor evidence="1 13">
        <name>pyridoxal 5'-phosphate</name>
        <dbReference type="ChEBI" id="CHEBI:597326"/>
    </cofactor>
</comment>
<evidence type="ECO:0000313" key="16">
    <source>
        <dbReference type="Proteomes" id="UP000664991"/>
    </source>
</evidence>
<dbReference type="Proteomes" id="UP000664991">
    <property type="component" value="Unassembled WGS sequence"/>
</dbReference>
<evidence type="ECO:0000256" key="11">
    <source>
        <dbReference type="ARBA" id="ARBA00040578"/>
    </source>
</evidence>
<feature type="region of interest" description="Disordered" evidence="14">
    <location>
        <begin position="42"/>
        <end position="86"/>
    </location>
</feature>